<accession>A0A330LNZ3</accession>
<organism evidence="1 2">
    <name type="scientific">Moritella yayanosii</name>
    <dbReference type="NCBI Taxonomy" id="69539"/>
    <lineage>
        <taxon>Bacteria</taxon>
        <taxon>Pseudomonadati</taxon>
        <taxon>Pseudomonadota</taxon>
        <taxon>Gammaproteobacteria</taxon>
        <taxon>Alteromonadales</taxon>
        <taxon>Moritellaceae</taxon>
        <taxon>Moritella</taxon>
    </lineage>
</organism>
<dbReference type="Proteomes" id="UP000250163">
    <property type="component" value="Chromosome MORIYA"/>
</dbReference>
<evidence type="ECO:0000313" key="1">
    <source>
        <dbReference type="EMBL" id="SQD77548.1"/>
    </source>
</evidence>
<evidence type="ECO:0000313" key="2">
    <source>
        <dbReference type="Proteomes" id="UP000250163"/>
    </source>
</evidence>
<gene>
    <name evidence="1" type="ORF">MORIYA_1070</name>
</gene>
<sequence>MEIAFSLSHRQVAKSLSISLSVVSRYANRAAQMGIISGHYLKNGQLILVITIDRYRKLRCNGIKRSIKSLD</sequence>
<proteinExistence type="predicted"/>
<dbReference type="EMBL" id="LS483250">
    <property type="protein sequence ID" value="SQD77548.1"/>
    <property type="molecule type" value="Genomic_DNA"/>
</dbReference>
<dbReference type="AlphaFoldDB" id="A0A330LNZ3"/>
<name>A0A330LNZ3_9GAMM</name>
<reference evidence="2" key="1">
    <citation type="submission" date="2018-05" db="EMBL/GenBank/DDBJ databases">
        <authorList>
            <person name="Cea G.-C."/>
            <person name="William W."/>
        </authorList>
    </citation>
    <scope>NUCLEOTIDE SEQUENCE [LARGE SCALE GENOMIC DNA]</scope>
    <source>
        <strain evidence="2">DB21MT 5</strain>
    </source>
</reference>
<keyword evidence="2" id="KW-1185">Reference proteome</keyword>
<dbReference type="KEGG" id="mya:MORIYA_1070"/>
<protein>
    <submittedName>
        <fullName evidence="1">Uncharacterized protein</fullName>
    </submittedName>
</protein>